<comment type="caution">
    <text evidence="1">The sequence shown here is derived from an EMBL/GenBank/DDBJ whole genome shotgun (WGS) entry which is preliminary data.</text>
</comment>
<dbReference type="Proteomes" id="UP001597138">
    <property type="component" value="Unassembled WGS sequence"/>
</dbReference>
<sequence length="81" mass="9402">MFEVNFYDDAGRIFLNLSNTLEIQEIFGKLDTSNPSTLLMDLMTNHLTKTLQGVDYYLKESKNNNLHTNNPSFIVNYKPRV</sequence>
<proteinExistence type="predicted"/>
<name>A0ABW4HCG2_9FLAO</name>
<organism evidence="1 2">
    <name type="scientific">Flavobacterium artemisiae</name>
    <dbReference type="NCBI Taxonomy" id="2126556"/>
    <lineage>
        <taxon>Bacteria</taxon>
        <taxon>Pseudomonadati</taxon>
        <taxon>Bacteroidota</taxon>
        <taxon>Flavobacteriia</taxon>
        <taxon>Flavobacteriales</taxon>
        <taxon>Flavobacteriaceae</taxon>
        <taxon>Flavobacterium</taxon>
    </lineage>
</organism>
<gene>
    <name evidence="1" type="ORF">ACFSC2_09715</name>
</gene>
<evidence type="ECO:0000313" key="2">
    <source>
        <dbReference type="Proteomes" id="UP001597138"/>
    </source>
</evidence>
<reference evidence="2" key="1">
    <citation type="journal article" date="2019" name="Int. J. Syst. Evol. Microbiol.">
        <title>The Global Catalogue of Microorganisms (GCM) 10K type strain sequencing project: providing services to taxonomists for standard genome sequencing and annotation.</title>
        <authorList>
            <consortium name="The Broad Institute Genomics Platform"/>
            <consortium name="The Broad Institute Genome Sequencing Center for Infectious Disease"/>
            <person name="Wu L."/>
            <person name="Ma J."/>
        </authorList>
    </citation>
    <scope>NUCLEOTIDE SEQUENCE [LARGE SCALE GENOMIC DNA]</scope>
    <source>
        <strain evidence="2">CCUG 70865</strain>
    </source>
</reference>
<accession>A0ABW4HCG2</accession>
<evidence type="ECO:0000313" key="1">
    <source>
        <dbReference type="EMBL" id="MFD1603010.1"/>
    </source>
</evidence>
<dbReference type="RefSeq" id="WP_379814187.1">
    <property type="nucleotide sequence ID" value="NZ_JBHUDZ010000009.1"/>
</dbReference>
<keyword evidence="2" id="KW-1185">Reference proteome</keyword>
<evidence type="ECO:0008006" key="3">
    <source>
        <dbReference type="Google" id="ProtNLM"/>
    </source>
</evidence>
<dbReference type="EMBL" id="JBHUDZ010000009">
    <property type="protein sequence ID" value="MFD1603010.1"/>
    <property type="molecule type" value="Genomic_DNA"/>
</dbReference>
<protein>
    <recommendedName>
        <fullName evidence="3">DUF2442 domain-containing protein</fullName>
    </recommendedName>
</protein>